<proteinExistence type="predicted"/>
<evidence type="ECO:0000313" key="3">
    <source>
        <dbReference type="EMBL" id="UZH55391.1"/>
    </source>
</evidence>
<dbReference type="RefSeq" id="WP_265163749.1">
    <property type="nucleotide sequence ID" value="NZ_CP069620.1"/>
</dbReference>
<protein>
    <submittedName>
        <fullName evidence="3">Alginate export family protein</fullName>
    </submittedName>
</protein>
<dbReference type="Gene3D" id="2.40.160.100">
    <property type="match status" value="1"/>
</dbReference>
<evidence type="ECO:0000256" key="1">
    <source>
        <dbReference type="SAM" id="SignalP"/>
    </source>
</evidence>
<dbReference type="InterPro" id="IPR025388">
    <property type="entry name" value="Alginate_export_dom"/>
</dbReference>
<keyword evidence="4" id="KW-1185">Reference proteome</keyword>
<keyword evidence="1" id="KW-0732">Signal</keyword>
<evidence type="ECO:0000313" key="4">
    <source>
        <dbReference type="Proteomes" id="UP001163981"/>
    </source>
</evidence>
<accession>A0ABY6NRV8</accession>
<organism evidence="3 4">
    <name type="scientific">Salinimicrobium tongyeongense</name>
    <dbReference type="NCBI Taxonomy" id="2809707"/>
    <lineage>
        <taxon>Bacteria</taxon>
        <taxon>Pseudomonadati</taxon>
        <taxon>Bacteroidota</taxon>
        <taxon>Flavobacteriia</taxon>
        <taxon>Flavobacteriales</taxon>
        <taxon>Flavobacteriaceae</taxon>
        <taxon>Salinimicrobium</taxon>
    </lineage>
</organism>
<feature type="domain" description="Alginate export" evidence="2">
    <location>
        <begin position="26"/>
        <end position="391"/>
    </location>
</feature>
<sequence>MKRSLLLFTALFIYLSSSAQTFDADLQVRPRFEYRNGYKTLLPENTDAAAQVSQRSRITLGYRDEALTVKFSGQSVGVWGDSPSMRLEDRNAFSVFEAYGQYQVSENFLFRAGRQVLSYDNQRILGQVDWAQQGQSHDAVLLSWKPAHKHRLDIAAAYNAEAESLIDAPYRVNSYQNLQMAWYHMDVNNVGFSFLLMNAGYEFDTPQADRETDYIQTFGAFHNFVSGKFYGNVGAYGQAGSRTNRDVSAWYAGLDVHYKVSENWRAGLGGEYLSGTDMDDTSGEIKSFTPLFGTNHAFNGHMDYFYVGNHQNTVGLLDLYGKFSYITPKFEFSLMPHVFSSAAKVVDAAGNEQDSYLGTEIDLSAGYKFRKDFGISFGYSQMFGGDSLEVLKGGDSGRVQNWAWVMLNFSPKLFSFTKTKPQTQVINCSNSN</sequence>
<gene>
    <name evidence="3" type="ORF">JRG66_00345</name>
</gene>
<feature type="signal peptide" evidence="1">
    <location>
        <begin position="1"/>
        <end position="19"/>
    </location>
</feature>
<dbReference type="Proteomes" id="UP001163981">
    <property type="component" value="Chromosome"/>
</dbReference>
<dbReference type="Pfam" id="PF13372">
    <property type="entry name" value="Alginate_exp"/>
    <property type="match status" value="1"/>
</dbReference>
<dbReference type="InterPro" id="IPR053728">
    <property type="entry name" value="Alginate_Permeability_Chnl"/>
</dbReference>
<evidence type="ECO:0000259" key="2">
    <source>
        <dbReference type="Pfam" id="PF13372"/>
    </source>
</evidence>
<dbReference type="EMBL" id="CP069620">
    <property type="protein sequence ID" value="UZH55391.1"/>
    <property type="molecule type" value="Genomic_DNA"/>
</dbReference>
<name>A0ABY6NRV8_9FLAO</name>
<feature type="chain" id="PRO_5045543723" evidence="1">
    <location>
        <begin position="20"/>
        <end position="432"/>
    </location>
</feature>
<reference evidence="3" key="1">
    <citation type="submission" date="2021-02" db="EMBL/GenBank/DDBJ databases">
        <title>Salinimicrobium sp. nov. isolated from seawater in Tongyeong, Republic of Korea.</title>
        <authorList>
            <person name="Lee S.-J."/>
        </authorList>
    </citation>
    <scope>NUCLEOTIDE SEQUENCE</scope>
    <source>
        <strain evidence="3">HN-2-9-2</strain>
    </source>
</reference>